<dbReference type="GO" id="GO:0005525">
    <property type="term" value="F:GTP binding"/>
    <property type="evidence" value="ECO:0007669"/>
    <property type="project" value="UniProtKB-UniRule"/>
</dbReference>
<evidence type="ECO:0000256" key="10">
    <source>
        <dbReference type="HAMAP-Rule" id="MF_01820"/>
    </source>
</evidence>
<dbReference type="GO" id="GO:0019843">
    <property type="term" value="F:rRNA binding"/>
    <property type="evidence" value="ECO:0007669"/>
    <property type="project" value="UniProtKB-KW"/>
</dbReference>
<feature type="domain" description="CP-type G" evidence="12">
    <location>
        <begin position="65"/>
        <end position="221"/>
    </location>
</feature>
<dbReference type="KEGG" id="salq:SYNTR_1017"/>
<feature type="domain" description="EngC GTPase" evidence="11">
    <location>
        <begin position="74"/>
        <end position="219"/>
    </location>
</feature>
<keyword evidence="9 10" id="KW-0342">GTP-binding</keyword>
<dbReference type="CDD" id="cd04466">
    <property type="entry name" value="S1_YloQ_GTPase"/>
    <property type="match status" value="1"/>
</dbReference>
<evidence type="ECO:0000256" key="6">
    <source>
        <dbReference type="ARBA" id="ARBA00022801"/>
    </source>
</evidence>
<dbReference type="SUPFAM" id="SSF52540">
    <property type="entry name" value="P-loop containing nucleoside triphosphate hydrolases"/>
    <property type="match status" value="1"/>
</dbReference>
<evidence type="ECO:0000256" key="1">
    <source>
        <dbReference type="ARBA" id="ARBA00022490"/>
    </source>
</evidence>
<evidence type="ECO:0000259" key="12">
    <source>
        <dbReference type="PROSITE" id="PS51721"/>
    </source>
</evidence>
<dbReference type="Gene3D" id="3.40.50.300">
    <property type="entry name" value="P-loop containing nucleotide triphosphate hydrolases"/>
    <property type="match status" value="1"/>
</dbReference>
<evidence type="ECO:0000313" key="13">
    <source>
        <dbReference type="EMBL" id="QGT99610.1"/>
    </source>
</evidence>
<evidence type="ECO:0000256" key="4">
    <source>
        <dbReference type="ARBA" id="ARBA00022730"/>
    </source>
</evidence>
<protein>
    <recommendedName>
        <fullName evidence="10">Small ribosomal subunit biogenesis GTPase RsgA</fullName>
        <ecNumber evidence="10">3.6.1.-</ecNumber>
    </recommendedName>
</protein>
<feature type="binding site" evidence="10">
    <location>
        <position position="258"/>
    </location>
    <ligand>
        <name>Zn(2+)</name>
        <dbReference type="ChEBI" id="CHEBI:29105"/>
    </ligand>
</feature>
<dbReference type="Gene3D" id="1.10.40.50">
    <property type="entry name" value="Probable gtpase engc, domain 3"/>
    <property type="match status" value="1"/>
</dbReference>
<keyword evidence="5 10" id="KW-0547">Nucleotide-binding</keyword>
<evidence type="ECO:0000313" key="14">
    <source>
        <dbReference type="Proteomes" id="UP000426444"/>
    </source>
</evidence>
<evidence type="ECO:0000256" key="5">
    <source>
        <dbReference type="ARBA" id="ARBA00022741"/>
    </source>
</evidence>
<comment type="similarity">
    <text evidence="10">Belongs to the TRAFAC class YlqF/YawG GTPase family. RsgA subfamily.</text>
</comment>
<keyword evidence="14" id="KW-1185">Reference proteome</keyword>
<organism evidence="13 14">
    <name type="scientific">Candidatus Syntrophocurvum alkaliphilum</name>
    <dbReference type="NCBI Taxonomy" id="2293317"/>
    <lineage>
        <taxon>Bacteria</taxon>
        <taxon>Bacillati</taxon>
        <taxon>Bacillota</taxon>
        <taxon>Clostridia</taxon>
        <taxon>Eubacteriales</taxon>
        <taxon>Syntrophomonadaceae</taxon>
        <taxon>Candidatus Syntrophocurvum</taxon>
    </lineage>
</organism>
<evidence type="ECO:0000256" key="8">
    <source>
        <dbReference type="ARBA" id="ARBA00022884"/>
    </source>
</evidence>
<dbReference type="InterPro" id="IPR010914">
    <property type="entry name" value="RsgA_GTPase_dom"/>
</dbReference>
<dbReference type="GO" id="GO:0003924">
    <property type="term" value="F:GTPase activity"/>
    <property type="evidence" value="ECO:0007669"/>
    <property type="project" value="UniProtKB-UniRule"/>
</dbReference>
<dbReference type="Pfam" id="PF16745">
    <property type="entry name" value="RsgA_N"/>
    <property type="match status" value="1"/>
</dbReference>
<evidence type="ECO:0000256" key="2">
    <source>
        <dbReference type="ARBA" id="ARBA00022517"/>
    </source>
</evidence>
<evidence type="ECO:0000256" key="9">
    <source>
        <dbReference type="ARBA" id="ARBA00023134"/>
    </source>
</evidence>
<sequence length="292" mass="33419">MHSIQLEGLILKKYSGFYYVQTPDKKIYECKLRGKIKKHVLTGDKVIITPLQEQKGILENVLERDNELYRPKIANVSIVLIVMAHDKPAPNLVLLDRLLFLVKYNNLIPYIIMNKCDLTMDKKAKEIYDYYSKFNILSTSAINNIGIEQLKEVVKDQIAVLAGPSGAGKSSLLNAIIEGLEVKTQEVSKKIGRGKHTTRHVELYSIKSGGWIADTPGFSVLDMPKIKREQLALYFPDFQKYIDNCKFNNCLHAKEKECGVKQAVERNLISSIRYDNYIAMLEEVIENERCYK</sequence>
<dbReference type="PROSITE" id="PS51721">
    <property type="entry name" value="G_CP"/>
    <property type="match status" value="1"/>
</dbReference>
<feature type="binding site" evidence="10">
    <location>
        <position position="252"/>
    </location>
    <ligand>
        <name>Zn(2+)</name>
        <dbReference type="ChEBI" id="CHEBI:29105"/>
    </ligand>
</feature>
<keyword evidence="7 10" id="KW-0862">Zinc</keyword>
<dbReference type="GO" id="GO:0042274">
    <property type="term" value="P:ribosomal small subunit biogenesis"/>
    <property type="evidence" value="ECO:0007669"/>
    <property type="project" value="UniProtKB-UniRule"/>
</dbReference>
<dbReference type="EMBL" id="CP046457">
    <property type="protein sequence ID" value="QGT99610.1"/>
    <property type="molecule type" value="Genomic_DNA"/>
</dbReference>
<dbReference type="InterPro" id="IPR030378">
    <property type="entry name" value="G_CP_dom"/>
</dbReference>
<accession>A0A6I6DGV5</accession>
<evidence type="ECO:0000256" key="7">
    <source>
        <dbReference type="ARBA" id="ARBA00022833"/>
    </source>
</evidence>
<feature type="binding site" evidence="10">
    <location>
        <begin position="114"/>
        <end position="117"/>
    </location>
    <ligand>
        <name>GTP</name>
        <dbReference type="ChEBI" id="CHEBI:37565"/>
    </ligand>
</feature>
<dbReference type="InterPro" id="IPR031944">
    <property type="entry name" value="RsgA_N"/>
</dbReference>
<reference evidence="14" key="1">
    <citation type="journal article" date="2019" name="Microbiology">
        <title>Complete Genome Sequence of an Uncultured Bacterium of the Candidate Phylum Bipolaricaulota.</title>
        <authorList>
            <person name="Kadnikov V.V."/>
            <person name="Mardanov A.V."/>
            <person name="Beletsky A.V."/>
            <person name="Frank Y.A."/>
            <person name="Karnachuk O.V."/>
            <person name="Ravin N.V."/>
        </authorList>
    </citation>
    <scope>NUCLEOTIDE SEQUENCE [LARGE SCALE GENOMIC DNA]</scope>
</reference>
<dbReference type="CDD" id="cd01854">
    <property type="entry name" value="YjeQ_EngC"/>
    <property type="match status" value="1"/>
</dbReference>
<dbReference type="InterPro" id="IPR027417">
    <property type="entry name" value="P-loop_NTPase"/>
</dbReference>
<evidence type="ECO:0000259" key="11">
    <source>
        <dbReference type="PROSITE" id="PS50936"/>
    </source>
</evidence>
<dbReference type="InterPro" id="IPR012340">
    <property type="entry name" value="NA-bd_OB-fold"/>
</dbReference>
<keyword evidence="6 10" id="KW-0378">Hydrolase</keyword>
<keyword evidence="8 10" id="KW-0694">RNA-binding</keyword>
<dbReference type="Gene3D" id="2.40.50.140">
    <property type="entry name" value="Nucleic acid-binding proteins"/>
    <property type="match status" value="1"/>
</dbReference>
<dbReference type="RefSeq" id="WP_156203489.1">
    <property type="nucleotide sequence ID" value="NZ_CP046457.1"/>
</dbReference>
<gene>
    <name evidence="10" type="primary">rsgA</name>
    <name evidence="13" type="ORF">SYNTR_1017</name>
</gene>
<dbReference type="GO" id="GO:0046872">
    <property type="term" value="F:metal ion binding"/>
    <property type="evidence" value="ECO:0007669"/>
    <property type="project" value="UniProtKB-KW"/>
</dbReference>
<comment type="function">
    <text evidence="10">One of several proteins that assist in the late maturation steps of the functional core of the 30S ribosomal subunit. Helps release RbfA from mature subunits. May play a role in the assembly of ribosomal proteins into the subunit. Circularly permuted GTPase that catalyzes slow GTP hydrolysis, GTPase activity is stimulated by the 30S ribosomal subunit.</text>
</comment>
<evidence type="ECO:0000256" key="3">
    <source>
        <dbReference type="ARBA" id="ARBA00022723"/>
    </source>
</evidence>
<dbReference type="OrthoDB" id="9809485at2"/>
<dbReference type="PANTHER" id="PTHR32120">
    <property type="entry name" value="SMALL RIBOSOMAL SUBUNIT BIOGENESIS GTPASE RSGA"/>
    <property type="match status" value="1"/>
</dbReference>
<dbReference type="Pfam" id="PF03193">
    <property type="entry name" value="RsgA_GTPase"/>
    <property type="match status" value="1"/>
</dbReference>
<keyword evidence="2 10" id="KW-0690">Ribosome biogenesis</keyword>
<keyword evidence="3 10" id="KW-0479">Metal-binding</keyword>
<feature type="binding site" evidence="10">
    <location>
        <begin position="163"/>
        <end position="171"/>
    </location>
    <ligand>
        <name>GTP</name>
        <dbReference type="ChEBI" id="CHEBI:37565"/>
    </ligand>
</feature>
<comment type="cofactor">
    <cofactor evidence="10">
        <name>Zn(2+)</name>
        <dbReference type="ChEBI" id="CHEBI:29105"/>
    </cofactor>
    <text evidence="10">Binds 1 zinc ion per subunit.</text>
</comment>
<feature type="binding site" evidence="10">
    <location>
        <position position="245"/>
    </location>
    <ligand>
        <name>Zn(2+)</name>
        <dbReference type="ChEBI" id="CHEBI:29105"/>
    </ligand>
</feature>
<keyword evidence="1 10" id="KW-0963">Cytoplasm</keyword>
<dbReference type="Proteomes" id="UP000426444">
    <property type="component" value="Chromosome"/>
</dbReference>
<keyword evidence="4 10" id="KW-0699">rRNA-binding</keyword>
<dbReference type="EC" id="3.6.1.-" evidence="10"/>
<dbReference type="HAMAP" id="MF_01820">
    <property type="entry name" value="GTPase_RsgA"/>
    <property type="match status" value="1"/>
</dbReference>
<dbReference type="InterPro" id="IPR004881">
    <property type="entry name" value="Ribosome_biogen_GTPase_RsgA"/>
</dbReference>
<name>A0A6I6DGV5_9FIRM</name>
<dbReference type="NCBIfam" id="TIGR00157">
    <property type="entry name" value="ribosome small subunit-dependent GTPase A"/>
    <property type="match status" value="1"/>
</dbReference>
<dbReference type="GO" id="GO:0005737">
    <property type="term" value="C:cytoplasm"/>
    <property type="evidence" value="ECO:0007669"/>
    <property type="project" value="UniProtKB-SubCell"/>
</dbReference>
<comment type="subcellular location">
    <subcellularLocation>
        <location evidence="10">Cytoplasm</location>
    </subcellularLocation>
</comment>
<dbReference type="AlphaFoldDB" id="A0A6I6DGV5"/>
<comment type="subunit">
    <text evidence="10">Monomer. Associates with 30S ribosomal subunit, binds 16S rRNA.</text>
</comment>
<dbReference type="PANTHER" id="PTHR32120:SF11">
    <property type="entry name" value="SMALL RIBOSOMAL SUBUNIT BIOGENESIS GTPASE RSGA 1, MITOCHONDRIAL-RELATED"/>
    <property type="match status" value="1"/>
</dbReference>
<feature type="binding site" evidence="10">
    <location>
        <position position="250"/>
    </location>
    <ligand>
        <name>Zn(2+)</name>
        <dbReference type="ChEBI" id="CHEBI:29105"/>
    </ligand>
</feature>
<dbReference type="SUPFAM" id="SSF50249">
    <property type="entry name" value="Nucleic acid-binding proteins"/>
    <property type="match status" value="1"/>
</dbReference>
<proteinExistence type="inferred from homology"/>
<dbReference type="PROSITE" id="PS50936">
    <property type="entry name" value="ENGC_GTPASE"/>
    <property type="match status" value="1"/>
</dbReference>